<dbReference type="Gene3D" id="3.40.605.10">
    <property type="entry name" value="Aldehyde Dehydrogenase, Chain A, domain 1"/>
    <property type="match status" value="1"/>
</dbReference>
<comment type="catalytic activity">
    <reaction evidence="6">
        <text>salicylaldehyde + NAD(+) + H2O = salicylate + NADH + 2 H(+)</text>
        <dbReference type="Rhea" id="RHEA:18537"/>
        <dbReference type="ChEBI" id="CHEBI:15377"/>
        <dbReference type="ChEBI" id="CHEBI:15378"/>
        <dbReference type="ChEBI" id="CHEBI:16008"/>
        <dbReference type="ChEBI" id="CHEBI:30762"/>
        <dbReference type="ChEBI" id="CHEBI:57540"/>
        <dbReference type="ChEBI" id="CHEBI:57945"/>
        <dbReference type="EC" id="1.2.1.65"/>
    </reaction>
</comment>
<feature type="domain" description="Aldehyde dehydrogenase" evidence="11">
    <location>
        <begin position="18"/>
        <end position="479"/>
    </location>
</feature>
<evidence type="ECO:0000256" key="1">
    <source>
        <dbReference type="ARBA" id="ARBA00009986"/>
    </source>
</evidence>
<dbReference type="PANTHER" id="PTHR42986:SF1">
    <property type="entry name" value="BENZALDEHYDE DEHYDROGENASE YFMT"/>
    <property type="match status" value="1"/>
</dbReference>
<dbReference type="AlphaFoldDB" id="A0A401QSA6"/>
<evidence type="ECO:0000256" key="10">
    <source>
        <dbReference type="RuleBase" id="RU003345"/>
    </source>
</evidence>
<dbReference type="EMBL" id="BHXC01000006">
    <property type="protein sequence ID" value="GCB88289.1"/>
    <property type="molecule type" value="Genomic_DNA"/>
</dbReference>
<evidence type="ECO:0000256" key="3">
    <source>
        <dbReference type="ARBA" id="ARBA00023002"/>
    </source>
</evidence>
<comment type="similarity">
    <text evidence="1 10">Belongs to the aldehyde dehydrogenase family.</text>
</comment>
<dbReference type="SUPFAM" id="SSF53720">
    <property type="entry name" value="ALDH-like"/>
    <property type="match status" value="1"/>
</dbReference>
<evidence type="ECO:0000313" key="12">
    <source>
        <dbReference type="EMBL" id="GCB88289.1"/>
    </source>
</evidence>
<accession>A0A401QSA6</accession>
<dbReference type="PROSITE" id="PS00687">
    <property type="entry name" value="ALDEHYDE_DEHYDR_GLU"/>
    <property type="match status" value="1"/>
</dbReference>
<protein>
    <recommendedName>
        <fullName evidence="8">Salicylaldehyde dehydrogenase</fullName>
        <ecNumber evidence="7">1.2.1.65</ecNumber>
    </recommendedName>
</protein>
<dbReference type="PANTHER" id="PTHR42986">
    <property type="entry name" value="BENZALDEHYDE DEHYDROGENASE YFMT"/>
    <property type="match status" value="1"/>
</dbReference>
<feature type="active site" evidence="9">
    <location>
        <position position="258"/>
    </location>
</feature>
<dbReference type="InterPro" id="IPR029510">
    <property type="entry name" value="Ald_DH_CS_GLU"/>
</dbReference>
<dbReference type="Gene3D" id="3.40.309.10">
    <property type="entry name" value="Aldehyde Dehydrogenase, Chain A, domain 2"/>
    <property type="match status" value="1"/>
</dbReference>
<keyword evidence="3 10" id="KW-0560">Oxidoreductase</keyword>
<keyword evidence="2" id="KW-0058">Aromatic hydrocarbons catabolism</keyword>
<organism evidence="12 13">
    <name type="scientific">Streptomyces noursei</name>
    <name type="common">Streptomyces albulus</name>
    <dbReference type="NCBI Taxonomy" id="1971"/>
    <lineage>
        <taxon>Bacteria</taxon>
        <taxon>Bacillati</taxon>
        <taxon>Actinomycetota</taxon>
        <taxon>Actinomycetes</taxon>
        <taxon>Kitasatosporales</taxon>
        <taxon>Streptomycetaceae</taxon>
        <taxon>Streptomyces</taxon>
    </lineage>
</organism>
<dbReference type="EC" id="1.2.1.65" evidence="7"/>
<evidence type="ECO:0000256" key="9">
    <source>
        <dbReference type="PROSITE-ProRule" id="PRU10007"/>
    </source>
</evidence>
<dbReference type="RefSeq" id="WP_016574005.1">
    <property type="nucleotide sequence ID" value="NZ_BHXC01000006.1"/>
</dbReference>
<evidence type="ECO:0000256" key="6">
    <source>
        <dbReference type="ARBA" id="ARBA00050596"/>
    </source>
</evidence>
<evidence type="ECO:0000256" key="2">
    <source>
        <dbReference type="ARBA" id="ARBA00022797"/>
    </source>
</evidence>
<dbReference type="InterPro" id="IPR016161">
    <property type="entry name" value="Ald_DH/histidinol_DH"/>
</dbReference>
<evidence type="ECO:0000256" key="8">
    <source>
        <dbReference type="ARBA" id="ARBA00070319"/>
    </source>
</evidence>
<dbReference type="InterPro" id="IPR016162">
    <property type="entry name" value="Ald_DH_N"/>
</dbReference>
<gene>
    <name evidence="12" type="ORF">SALB_00959</name>
</gene>
<evidence type="ECO:0000256" key="7">
    <source>
        <dbReference type="ARBA" id="ARBA00066992"/>
    </source>
</evidence>
<name>A0A401QSA6_STRNR</name>
<proteinExistence type="inferred from homology"/>
<keyword evidence="4" id="KW-0520">NAD</keyword>
<reference evidence="12 13" key="1">
    <citation type="journal article" date="2019" name="Microbiol. Resour. Announc.">
        <title>Draft Genome Sequence of the Most Traditional epsilon-Poly-l-Lysine Producer, Streptomyces albulus NBRC14147.</title>
        <authorList>
            <person name="Yamanaka K."/>
            <person name="Hamano Y."/>
        </authorList>
    </citation>
    <scope>NUCLEOTIDE SEQUENCE [LARGE SCALE GENOMIC DNA]</scope>
    <source>
        <strain evidence="12 13">NBRC 14147</strain>
    </source>
</reference>
<evidence type="ECO:0000256" key="5">
    <source>
        <dbReference type="ARBA" id="ARBA00035632"/>
    </source>
</evidence>
<dbReference type="FunFam" id="3.40.605.10:FF:000007">
    <property type="entry name" value="NAD/NADP-dependent betaine aldehyde dehydrogenase"/>
    <property type="match status" value="1"/>
</dbReference>
<dbReference type="InterPro" id="IPR016163">
    <property type="entry name" value="Ald_DH_C"/>
</dbReference>
<comment type="pathway">
    <text evidence="5">Aromatic compound metabolism; naphthalene degradation.</text>
</comment>
<dbReference type="InterPro" id="IPR015590">
    <property type="entry name" value="Aldehyde_DH_dom"/>
</dbReference>
<evidence type="ECO:0000313" key="13">
    <source>
        <dbReference type="Proteomes" id="UP000288351"/>
    </source>
</evidence>
<sequence>MTPTTEPPIQRLLISGAWQPAANSRSYAAHDPFTGQVASRAAAACTADVVRAAEAAEQAFGAWAALAPSERRRVLWAAAEKLEARAQELTEAITAEMGGPAAWGAYNVKGLTEKIRYAASAAHEGLTGEVIPSETSGRTSIAIRKPVGVVASIIPWNAPALLVGASLPAALVLGNTVVMKASEQTPRTHGLVAECFTEAGLPDGVLNLVTNAPEDAPDVVDALIAHPAVRRVHFTGSTRVGRIIGEKAASHLKPAILELGGKAPVIVLADADLDHAVGAVGFGAFANSGQGCLSTERVIVDRAIADEFTRRLAALAGTITYGDPRDPQTVLGPVVGRNTVSRLTGLVQDAVGAGARLLAGGTAHGPCFAPTVLADVAPGMRVYQEESFGPMVTVSTVDGHEEALRVANDNDYGLTSAIFTRNIPLALNLAKRINTGMCHINGATLDDEPQVPFGGVRNSGYGKSGGRAGLEAFTELQWITIEGPQAPRYPISE</sequence>
<dbReference type="FunFam" id="3.40.309.10:FF:000010">
    <property type="entry name" value="Gamma-aminobutyraldehyde dehydrogenase"/>
    <property type="match status" value="1"/>
</dbReference>
<dbReference type="Proteomes" id="UP000288351">
    <property type="component" value="Unassembled WGS sequence"/>
</dbReference>
<evidence type="ECO:0000259" key="11">
    <source>
        <dbReference type="Pfam" id="PF00171"/>
    </source>
</evidence>
<comment type="caution">
    <text evidence="12">The sequence shown here is derived from an EMBL/GenBank/DDBJ whole genome shotgun (WGS) entry which is preliminary data.</text>
</comment>
<dbReference type="CDD" id="cd07105">
    <property type="entry name" value="ALDH_SaliADH"/>
    <property type="match status" value="1"/>
</dbReference>
<dbReference type="GO" id="GO:0018485">
    <property type="term" value="F:salicylaldehyde dehydrogenase (NAD+) activity"/>
    <property type="evidence" value="ECO:0007669"/>
    <property type="project" value="UniProtKB-EC"/>
</dbReference>
<evidence type="ECO:0000256" key="4">
    <source>
        <dbReference type="ARBA" id="ARBA00023027"/>
    </source>
</evidence>
<dbReference type="Pfam" id="PF00171">
    <property type="entry name" value="Aldedh"/>
    <property type="match status" value="1"/>
</dbReference>